<dbReference type="InterPro" id="IPR050109">
    <property type="entry name" value="HTH-type_TetR-like_transc_reg"/>
</dbReference>
<evidence type="ECO:0000259" key="3">
    <source>
        <dbReference type="PROSITE" id="PS50977"/>
    </source>
</evidence>
<dbReference type="RefSeq" id="WP_346248052.1">
    <property type="nucleotide sequence ID" value="NZ_JBDIZK010000011.1"/>
</dbReference>
<dbReference type="Proteomes" id="UP001427805">
    <property type="component" value="Unassembled WGS sequence"/>
</dbReference>
<reference evidence="4 5" key="1">
    <citation type="submission" date="2024-05" db="EMBL/GenBank/DDBJ databases">
        <title>Sphingomonas sp. HF-S3 16S ribosomal RNA gene Genome sequencing and assembly.</title>
        <authorList>
            <person name="Lee H."/>
        </authorList>
    </citation>
    <scope>NUCLEOTIDE SEQUENCE [LARGE SCALE GENOMIC DNA]</scope>
    <source>
        <strain evidence="4 5">HF-S3</strain>
    </source>
</reference>
<dbReference type="SUPFAM" id="SSF48498">
    <property type="entry name" value="Tetracyclin repressor-like, C-terminal domain"/>
    <property type="match status" value="1"/>
</dbReference>
<dbReference type="InterPro" id="IPR036271">
    <property type="entry name" value="Tet_transcr_reg_TetR-rel_C_sf"/>
</dbReference>
<accession>A0ABV0BDR4</accession>
<dbReference type="InterPro" id="IPR001647">
    <property type="entry name" value="HTH_TetR"/>
</dbReference>
<keyword evidence="5" id="KW-1185">Reference proteome</keyword>
<dbReference type="SUPFAM" id="SSF46689">
    <property type="entry name" value="Homeodomain-like"/>
    <property type="match status" value="1"/>
</dbReference>
<dbReference type="PRINTS" id="PR00455">
    <property type="entry name" value="HTHTETR"/>
</dbReference>
<dbReference type="Pfam" id="PF00440">
    <property type="entry name" value="TetR_N"/>
    <property type="match status" value="1"/>
</dbReference>
<proteinExistence type="predicted"/>
<feature type="domain" description="HTH tetR-type" evidence="3">
    <location>
        <begin position="18"/>
        <end position="77"/>
    </location>
</feature>
<comment type="caution">
    <text evidence="4">The sequence shown here is derived from an EMBL/GenBank/DDBJ whole genome shotgun (WGS) entry which is preliminary data.</text>
</comment>
<dbReference type="PANTHER" id="PTHR30055">
    <property type="entry name" value="HTH-TYPE TRANSCRIPTIONAL REGULATOR RUTR"/>
    <property type="match status" value="1"/>
</dbReference>
<dbReference type="PROSITE" id="PS50977">
    <property type="entry name" value="HTH_TETR_2"/>
    <property type="match status" value="1"/>
</dbReference>
<evidence type="ECO:0000313" key="5">
    <source>
        <dbReference type="Proteomes" id="UP001427805"/>
    </source>
</evidence>
<dbReference type="EMBL" id="JBDIZK010000011">
    <property type="protein sequence ID" value="MEN3749011.1"/>
    <property type="molecule type" value="Genomic_DNA"/>
</dbReference>
<gene>
    <name evidence="4" type="ORF">TPR58_17680</name>
</gene>
<feature type="DNA-binding region" description="H-T-H motif" evidence="2">
    <location>
        <begin position="40"/>
        <end position="59"/>
    </location>
</feature>
<evidence type="ECO:0000256" key="1">
    <source>
        <dbReference type="ARBA" id="ARBA00023125"/>
    </source>
</evidence>
<name>A0ABV0BDR4_9SPHN</name>
<sequence length="194" mass="20961">MIRQGAPDPARSMRADAQQNHRRILEAADQVFQREGFDAPLDLIVAAAGVGRTTFFRHFPDRQALLVQLLERSVDEVHEQAELNRDRDDGLLQILAFMADRIGMRAALVEYWNAADPSHPAVQAAFARTGMIFADVIARATGAGLCRPDLTATDIAMMARMIAAAVHGAPADDKASAARRAATLLLEGYAGTPG</sequence>
<dbReference type="Gene3D" id="1.10.357.10">
    <property type="entry name" value="Tetracycline Repressor, domain 2"/>
    <property type="match status" value="1"/>
</dbReference>
<keyword evidence="1 2" id="KW-0238">DNA-binding</keyword>
<organism evidence="4 5">
    <name type="scientific">Sphingomonas rustica</name>
    <dbReference type="NCBI Taxonomy" id="3103142"/>
    <lineage>
        <taxon>Bacteria</taxon>
        <taxon>Pseudomonadati</taxon>
        <taxon>Pseudomonadota</taxon>
        <taxon>Alphaproteobacteria</taxon>
        <taxon>Sphingomonadales</taxon>
        <taxon>Sphingomonadaceae</taxon>
        <taxon>Sphingomonas</taxon>
    </lineage>
</organism>
<evidence type="ECO:0000256" key="2">
    <source>
        <dbReference type="PROSITE-ProRule" id="PRU00335"/>
    </source>
</evidence>
<protein>
    <submittedName>
        <fullName evidence="4">Helix-turn-helix domain-containing protein</fullName>
    </submittedName>
</protein>
<dbReference type="PANTHER" id="PTHR30055:SF223">
    <property type="entry name" value="HTH-TYPE TRANSCRIPTIONAL REGULATOR UIDR"/>
    <property type="match status" value="1"/>
</dbReference>
<evidence type="ECO:0000313" key="4">
    <source>
        <dbReference type="EMBL" id="MEN3749011.1"/>
    </source>
</evidence>
<dbReference type="InterPro" id="IPR009057">
    <property type="entry name" value="Homeodomain-like_sf"/>
</dbReference>